<dbReference type="CDD" id="cd09727">
    <property type="entry name" value="Cas6_I-E"/>
    <property type="match status" value="1"/>
</dbReference>
<dbReference type="InterPro" id="IPR010179">
    <property type="entry name" value="CRISPR-assoc_prot_Cse3"/>
</dbReference>
<dbReference type="AlphaFoldDB" id="A0A1H5STZ2"/>
<dbReference type="Proteomes" id="UP000236753">
    <property type="component" value="Unassembled WGS sequence"/>
</dbReference>
<organism evidence="1 2">
    <name type="scientific">Nitrosomonas ureae</name>
    <dbReference type="NCBI Taxonomy" id="44577"/>
    <lineage>
        <taxon>Bacteria</taxon>
        <taxon>Pseudomonadati</taxon>
        <taxon>Pseudomonadota</taxon>
        <taxon>Betaproteobacteria</taxon>
        <taxon>Nitrosomonadales</taxon>
        <taxon>Nitrosomonadaceae</taxon>
        <taxon>Nitrosomonas</taxon>
    </lineage>
</organism>
<name>A0A1H5STZ2_9PROT</name>
<gene>
    <name evidence="1" type="ORF">SAMN05216334_10383</name>
</gene>
<evidence type="ECO:0000313" key="1">
    <source>
        <dbReference type="EMBL" id="SEF53924.1"/>
    </source>
</evidence>
<dbReference type="Pfam" id="PF08798">
    <property type="entry name" value="CRISPR_assoc"/>
    <property type="match status" value="1"/>
</dbReference>
<dbReference type="SUPFAM" id="SSF117987">
    <property type="entry name" value="CRISPR-associated protein"/>
    <property type="match status" value="1"/>
</dbReference>
<dbReference type="OrthoDB" id="9795689at2"/>
<dbReference type="Gene3D" id="3.30.70.1200">
    <property type="entry name" value="Crispr-associated protein, domain 1"/>
    <property type="match status" value="1"/>
</dbReference>
<proteinExistence type="predicted"/>
<protein>
    <submittedName>
        <fullName evidence="1">CRISPR system Cascade subunit CasE</fullName>
    </submittedName>
</protein>
<reference evidence="1 2" key="1">
    <citation type="submission" date="2016-10" db="EMBL/GenBank/DDBJ databases">
        <authorList>
            <person name="de Groot N.N."/>
        </authorList>
    </citation>
    <scope>NUCLEOTIDE SEQUENCE [LARGE SCALE GENOMIC DNA]</scope>
    <source>
        <strain evidence="1 2">Nm13</strain>
    </source>
</reference>
<dbReference type="Gene3D" id="3.30.70.1210">
    <property type="entry name" value="Crispr-associated protein, domain 2"/>
    <property type="match status" value="1"/>
</dbReference>
<sequence length="212" mass="23960">MSEDILAYASVLRLSRADMKILNIKDAYALHKVVYGLFEDVRTDAEKQTSIASGITYADKSGDFNTRQILMLSNRKPHQTPQFGEVQTKSIHSDFLAHKRYAFEITLNPGKRDKQTGKIVPIRGREGIEQWFKERAPKSWGFSVNPRNLQTHKISVQVFEKMGKTITHGSATLQGELTVIDRERFILSFLHGIGRGRAFGFGLLQIVPLTAI</sequence>
<dbReference type="NCBIfam" id="TIGR01907">
    <property type="entry name" value="casE_Cse3"/>
    <property type="match status" value="1"/>
</dbReference>
<dbReference type="RefSeq" id="WP_103965563.1">
    <property type="nucleotide sequence ID" value="NZ_FNUX01000003.1"/>
</dbReference>
<dbReference type="SMART" id="SM01101">
    <property type="entry name" value="CRISPR_assoc"/>
    <property type="match status" value="1"/>
</dbReference>
<dbReference type="EMBL" id="FNUX01000003">
    <property type="protein sequence ID" value="SEF53924.1"/>
    <property type="molecule type" value="Genomic_DNA"/>
</dbReference>
<accession>A0A1H5STZ2</accession>
<evidence type="ECO:0000313" key="2">
    <source>
        <dbReference type="Proteomes" id="UP000236753"/>
    </source>
</evidence>